<feature type="domain" description="HTH cro/C1-type" evidence="1">
    <location>
        <begin position="17"/>
        <end position="71"/>
    </location>
</feature>
<dbReference type="Gene3D" id="1.10.260.40">
    <property type="entry name" value="lambda repressor-like DNA-binding domains"/>
    <property type="match status" value="1"/>
</dbReference>
<reference evidence="2" key="2">
    <citation type="submission" date="2020-09" db="EMBL/GenBank/DDBJ databases">
        <authorList>
            <person name="Sun Q."/>
            <person name="Kim S."/>
        </authorList>
    </citation>
    <scope>NUCLEOTIDE SEQUENCE</scope>
    <source>
        <strain evidence="2">KCTC 42650</strain>
    </source>
</reference>
<dbReference type="EMBL" id="BNCJ01000051">
    <property type="protein sequence ID" value="GHF76001.1"/>
    <property type="molecule type" value="Genomic_DNA"/>
</dbReference>
<keyword evidence="3" id="KW-1185">Reference proteome</keyword>
<reference evidence="2" key="1">
    <citation type="journal article" date="2014" name="Int. J. Syst. Evol. Microbiol.">
        <title>Complete genome sequence of Corynebacterium casei LMG S-19264T (=DSM 44701T), isolated from a smear-ripened cheese.</title>
        <authorList>
            <consortium name="US DOE Joint Genome Institute (JGI-PGF)"/>
            <person name="Walter F."/>
            <person name="Albersmeier A."/>
            <person name="Kalinowski J."/>
            <person name="Ruckert C."/>
        </authorList>
    </citation>
    <scope>NUCLEOTIDE SEQUENCE</scope>
    <source>
        <strain evidence="2">KCTC 42650</strain>
    </source>
</reference>
<protein>
    <submittedName>
        <fullName evidence="2">Transcriptional regulator</fullName>
    </submittedName>
</protein>
<name>A0A8J3H3Y9_9RHOB</name>
<evidence type="ECO:0000313" key="2">
    <source>
        <dbReference type="EMBL" id="GHF76001.1"/>
    </source>
</evidence>
<dbReference type="InterPro" id="IPR010982">
    <property type="entry name" value="Lambda_DNA-bd_dom_sf"/>
</dbReference>
<accession>A0A8J3H3Y9</accession>
<dbReference type="PROSITE" id="PS50943">
    <property type="entry name" value="HTH_CROC1"/>
    <property type="match status" value="1"/>
</dbReference>
<proteinExistence type="predicted"/>
<dbReference type="Pfam" id="PF01381">
    <property type="entry name" value="HTH_3"/>
    <property type="match status" value="1"/>
</dbReference>
<dbReference type="Proteomes" id="UP000626220">
    <property type="component" value="Unassembled WGS sequence"/>
</dbReference>
<dbReference type="SUPFAM" id="SSF47413">
    <property type="entry name" value="lambda repressor-like DNA-binding domains"/>
    <property type="match status" value="1"/>
</dbReference>
<dbReference type="CDD" id="cd00093">
    <property type="entry name" value="HTH_XRE"/>
    <property type="match status" value="1"/>
</dbReference>
<dbReference type="InterPro" id="IPR001387">
    <property type="entry name" value="Cro/C1-type_HTH"/>
</dbReference>
<evidence type="ECO:0000259" key="1">
    <source>
        <dbReference type="PROSITE" id="PS50943"/>
    </source>
</evidence>
<dbReference type="GO" id="GO:0003677">
    <property type="term" value="F:DNA binding"/>
    <property type="evidence" value="ECO:0007669"/>
    <property type="project" value="InterPro"/>
</dbReference>
<organism evidence="2 3">
    <name type="scientific">Seohaeicola zhoushanensis</name>
    <dbReference type="NCBI Taxonomy" id="1569283"/>
    <lineage>
        <taxon>Bacteria</taxon>
        <taxon>Pseudomonadati</taxon>
        <taxon>Pseudomonadota</taxon>
        <taxon>Alphaproteobacteria</taxon>
        <taxon>Rhodobacterales</taxon>
        <taxon>Roseobacteraceae</taxon>
        <taxon>Seohaeicola</taxon>
    </lineage>
</organism>
<comment type="caution">
    <text evidence="2">The sequence shown here is derived from an EMBL/GenBank/DDBJ whole genome shotgun (WGS) entry which is preliminary data.</text>
</comment>
<evidence type="ECO:0000313" key="3">
    <source>
        <dbReference type="Proteomes" id="UP000626220"/>
    </source>
</evidence>
<gene>
    <name evidence="2" type="ORF">GCM10017056_52930</name>
</gene>
<dbReference type="SMART" id="SM00530">
    <property type="entry name" value="HTH_XRE"/>
    <property type="match status" value="1"/>
</dbReference>
<dbReference type="AlphaFoldDB" id="A0A8J3H3Y9"/>
<sequence length="85" mass="9304">MAGAVRTQAYQNLLTELVSYRQKAGLSQAALAKKLGKPPSYVGKYELGERRLDVVELCMILQVLNIDVARVLGTVLENVSPRSNS</sequence>
<dbReference type="RefSeq" id="WP_189683136.1">
    <property type="nucleotide sequence ID" value="NZ_BNCJ01000051.1"/>
</dbReference>